<dbReference type="Pfam" id="PF06980">
    <property type="entry name" value="DUF1302"/>
    <property type="match status" value="1"/>
</dbReference>
<gene>
    <name evidence="2" type="ORF">AYM40_12060</name>
</gene>
<dbReference type="Proteomes" id="UP000076852">
    <property type="component" value="Chromosome 1"/>
</dbReference>
<dbReference type="InterPro" id="IPR010727">
    <property type="entry name" value="DUF1302"/>
</dbReference>
<dbReference type="STRING" id="1804984.AYM40_12060"/>
<evidence type="ECO:0000256" key="1">
    <source>
        <dbReference type="SAM" id="SignalP"/>
    </source>
</evidence>
<organism evidence="2 3">
    <name type="scientific">Paraburkholderia phytofirmans OLGA172</name>
    <dbReference type="NCBI Taxonomy" id="1417228"/>
    <lineage>
        <taxon>Bacteria</taxon>
        <taxon>Pseudomonadati</taxon>
        <taxon>Pseudomonadota</taxon>
        <taxon>Betaproteobacteria</taxon>
        <taxon>Burkholderiales</taxon>
        <taxon>Burkholderiaceae</taxon>
        <taxon>Paraburkholderia</taxon>
    </lineage>
</organism>
<dbReference type="OrthoDB" id="8522166at2"/>
<dbReference type="EMBL" id="CP014578">
    <property type="protein sequence ID" value="ANB73016.1"/>
    <property type="molecule type" value="Genomic_DNA"/>
</dbReference>
<keyword evidence="1" id="KW-0732">Signal</keyword>
<feature type="signal peptide" evidence="1">
    <location>
        <begin position="1"/>
        <end position="19"/>
    </location>
</feature>
<evidence type="ECO:0000313" key="2">
    <source>
        <dbReference type="EMBL" id="ANB73016.1"/>
    </source>
</evidence>
<name>A0A160FLK3_9BURK</name>
<dbReference type="KEGG" id="buz:AYM40_12060"/>
<sequence length="549" mass="58967">MASSVAAALSVLIEPTAHAFNFTTDNDDLTARWDNTFEYSTGIRVKSPSSQLTEDANLDDGDRNFKSGGLISNRVNLLSEFDLNYKSFGVRLSGAAWYDTVYNHSNGNNSPSTANAASVPFNEFPQDTRDAQGRDVELLDAFVHGEGSIGDVGLTGRVGQHSLLYGESLFFGNNGIAGAQSPVDIAKLLSVPNTQFKELILPVPQLSGQMQLLPNLAVGGYYQVHWERDRLPGVGSYFSDVDILDTGGERILAGPNTIIPGGPGLYLQRTGDIKPKNSGQGGIQIRFRPQGQGVEYGLYAAQFDSKDPLVYVHSGAGFNPTTGQVGTYQLVFPESIKTVGGSFSTTVWDVNVAGEASLRYNMPLQPEGGAVAVPNGMAADNNNNPLYPVGKTMHANLSWVSLLNGSPLWQGGTLLGEIAWNRRLSVSRNASALDPNSTRDAAAIRVVFQPAYFQVLSGLDINVPIGIGYGLFGKSSVINPGFSVYHGGDMSIGINGEYQKVWKFGLNYTHFYGPAAGVIGPPNSSVQAYTYGQTFKDRDFVSLSVQRTF</sequence>
<protein>
    <recommendedName>
        <fullName evidence="4">DUF1302 domain-containing protein</fullName>
    </recommendedName>
</protein>
<dbReference type="AlphaFoldDB" id="A0A160FLK3"/>
<feature type="chain" id="PRO_5007814524" description="DUF1302 domain-containing protein" evidence="1">
    <location>
        <begin position="20"/>
        <end position="549"/>
    </location>
</feature>
<accession>A0A160FLK3</accession>
<evidence type="ECO:0008006" key="4">
    <source>
        <dbReference type="Google" id="ProtNLM"/>
    </source>
</evidence>
<proteinExistence type="predicted"/>
<evidence type="ECO:0000313" key="3">
    <source>
        <dbReference type="Proteomes" id="UP000076852"/>
    </source>
</evidence>
<keyword evidence="3" id="KW-1185">Reference proteome</keyword>
<reference evidence="2 3" key="1">
    <citation type="journal article" date="2016" name="Gene">
        <title>PacBio SMRT assembly of a complex multi-replicon genome reveals chlorocatechol degradative operon in a region of genome plasticity.</title>
        <authorList>
            <person name="Ricker N."/>
            <person name="Shen S.Y."/>
            <person name="Goordial J."/>
            <person name="Jin S."/>
            <person name="Fulthorpe R.R."/>
        </authorList>
    </citation>
    <scope>NUCLEOTIDE SEQUENCE [LARGE SCALE GENOMIC DNA]</scope>
    <source>
        <strain evidence="2 3">OLGA172</strain>
    </source>
</reference>